<name>A0A7K4EMT1_9PSED</name>
<comment type="caution">
    <text evidence="2">The sequence shown here is derived from an EMBL/GenBank/DDBJ whole genome shotgun (WGS) entry which is preliminary data.</text>
</comment>
<evidence type="ECO:0000313" key="2">
    <source>
        <dbReference type="EMBL" id="NNJ18956.1"/>
    </source>
</evidence>
<gene>
    <name evidence="2" type="ORF">CSV86_029525</name>
</gene>
<proteinExistence type="predicted"/>
<organism evidence="2 3">
    <name type="scientific">Pseudomonas bharatica CSV86</name>
    <dbReference type="NCBI Taxonomy" id="1005395"/>
    <lineage>
        <taxon>Bacteria</taxon>
        <taxon>Pseudomonadati</taxon>
        <taxon>Pseudomonadota</taxon>
        <taxon>Gammaproteobacteria</taxon>
        <taxon>Pseudomonadales</taxon>
        <taxon>Pseudomonadaceae</taxon>
        <taxon>Pseudomonas</taxon>
        <taxon>Pseudomonas bharatica</taxon>
    </lineage>
</organism>
<dbReference type="EMBL" id="AMWJ02000006">
    <property type="protein sequence ID" value="NNJ18956.1"/>
    <property type="molecule type" value="Genomic_DNA"/>
</dbReference>
<evidence type="ECO:0000313" key="3">
    <source>
        <dbReference type="Proteomes" id="UP000010448"/>
    </source>
</evidence>
<evidence type="ECO:0000256" key="1">
    <source>
        <dbReference type="SAM" id="MobiDB-lite"/>
    </source>
</evidence>
<dbReference type="AlphaFoldDB" id="A0A7K4EMT1"/>
<sequence length="143" mass="16700">MTKSFEQRVQDELDKKPLGKRETNVRLTLQEVETLLALCEDVPIDVSQYELWWHMNNLEVKLIDAKSRIQGTSMETRLITRQRKKGRTRQAFGQKGDGQKGRRKGQIYFCLSPSSPKTKKGLHSLQALIFLVRRQESYQHERG</sequence>
<feature type="region of interest" description="Disordered" evidence="1">
    <location>
        <begin position="80"/>
        <end position="104"/>
    </location>
</feature>
<dbReference type="Proteomes" id="UP000010448">
    <property type="component" value="Unassembled WGS sequence"/>
</dbReference>
<reference evidence="2 3" key="1">
    <citation type="journal article" date="2013" name="Genome Announc.">
        <title>Genome Sequence of Naphthalene-Degrading Soil Bacterium Pseudomonas putida CSV86.</title>
        <authorList>
            <person name="Phale P.S."/>
            <person name="Paliwal V."/>
            <person name="Raju S.C."/>
            <person name="Modak A."/>
            <person name="Purohit H.J."/>
        </authorList>
    </citation>
    <scope>NUCLEOTIDE SEQUENCE [LARGE SCALE GENOMIC DNA]</scope>
    <source>
        <strain evidence="2 3">CSV86</strain>
    </source>
</reference>
<keyword evidence="3" id="KW-1185">Reference proteome</keyword>
<dbReference type="RefSeq" id="WP_170395287.1">
    <property type="nucleotide sequence ID" value="NZ_AMWJ02000006.1"/>
</dbReference>
<accession>A0A7K4EMT1</accession>
<protein>
    <submittedName>
        <fullName evidence="2">Uncharacterized protein</fullName>
    </submittedName>
</protein>